<dbReference type="GO" id="GO:0016887">
    <property type="term" value="F:ATP hydrolysis activity"/>
    <property type="evidence" value="ECO:0007669"/>
    <property type="project" value="InterPro"/>
</dbReference>
<dbReference type="SUPFAM" id="SSF52540">
    <property type="entry name" value="P-loop containing nucleoside triphosphate hydrolases"/>
    <property type="match status" value="1"/>
</dbReference>
<sequence length="78" mass="7726">MTFSTAPTTAMRIPATATAAGLEVHDVTLTRARDAVALEHVSLTARPGTLTAIIGPSGAGKSTLAGGKRGLHASDATG</sequence>
<dbReference type="STRING" id="243061.AWC25_07395"/>
<name>A0A1E3T0F1_9MYCO</name>
<evidence type="ECO:0000259" key="2">
    <source>
        <dbReference type="Pfam" id="PF00005"/>
    </source>
</evidence>
<accession>A0A1E3T0F1</accession>
<keyword evidence="4" id="KW-1185">Reference proteome</keyword>
<dbReference type="Gene3D" id="3.40.50.300">
    <property type="entry name" value="P-loop containing nucleotide triphosphate hydrolases"/>
    <property type="match status" value="1"/>
</dbReference>
<proteinExistence type="predicted"/>
<dbReference type="InterPro" id="IPR003439">
    <property type="entry name" value="ABC_transporter-like_ATP-bd"/>
</dbReference>
<evidence type="ECO:0000313" key="4">
    <source>
        <dbReference type="Proteomes" id="UP000094224"/>
    </source>
</evidence>
<reference evidence="4" key="1">
    <citation type="submission" date="2016-09" db="EMBL/GenBank/DDBJ databases">
        <authorList>
            <person name="Greninger A.L."/>
            <person name="Jerome K.R."/>
            <person name="Mcnair B."/>
            <person name="Wallis C."/>
            <person name="Fang F."/>
        </authorList>
    </citation>
    <scope>NUCLEOTIDE SEQUENCE [LARGE SCALE GENOMIC DNA]</scope>
    <source>
        <strain evidence="4">BC1_M4</strain>
    </source>
</reference>
<organism evidence="3 4">
    <name type="scientific">Mycobacterium sherrisii</name>
    <dbReference type="NCBI Taxonomy" id="243061"/>
    <lineage>
        <taxon>Bacteria</taxon>
        <taxon>Bacillati</taxon>
        <taxon>Actinomycetota</taxon>
        <taxon>Actinomycetes</taxon>
        <taxon>Mycobacteriales</taxon>
        <taxon>Mycobacteriaceae</taxon>
        <taxon>Mycobacterium</taxon>
        <taxon>Mycobacterium simiae complex</taxon>
    </lineage>
</organism>
<dbReference type="AlphaFoldDB" id="A0A1E3T0F1"/>
<dbReference type="EMBL" id="MIHC01000010">
    <property type="protein sequence ID" value="ODR07909.1"/>
    <property type="molecule type" value="Genomic_DNA"/>
</dbReference>
<evidence type="ECO:0000256" key="1">
    <source>
        <dbReference type="SAM" id="MobiDB-lite"/>
    </source>
</evidence>
<dbReference type="RefSeq" id="WP_069399676.1">
    <property type="nucleotide sequence ID" value="NZ_JACKTB010000012.1"/>
</dbReference>
<dbReference type="GO" id="GO:0005524">
    <property type="term" value="F:ATP binding"/>
    <property type="evidence" value="ECO:0007669"/>
    <property type="project" value="InterPro"/>
</dbReference>
<dbReference type="Proteomes" id="UP000094224">
    <property type="component" value="Unassembled WGS sequence"/>
</dbReference>
<feature type="domain" description="ABC transporter" evidence="2">
    <location>
        <begin position="38"/>
        <end position="65"/>
    </location>
</feature>
<gene>
    <name evidence="3" type="ORF">BHQ21_07485</name>
</gene>
<evidence type="ECO:0000313" key="3">
    <source>
        <dbReference type="EMBL" id="ODR07909.1"/>
    </source>
</evidence>
<dbReference type="Pfam" id="PF00005">
    <property type="entry name" value="ABC_tran"/>
    <property type="match status" value="1"/>
</dbReference>
<feature type="region of interest" description="Disordered" evidence="1">
    <location>
        <begin position="57"/>
        <end position="78"/>
    </location>
</feature>
<protein>
    <recommendedName>
        <fullName evidence="2">ABC transporter domain-containing protein</fullName>
    </recommendedName>
</protein>
<dbReference type="InterPro" id="IPR027417">
    <property type="entry name" value="P-loop_NTPase"/>
</dbReference>
<comment type="caution">
    <text evidence="3">The sequence shown here is derived from an EMBL/GenBank/DDBJ whole genome shotgun (WGS) entry which is preliminary data.</text>
</comment>